<feature type="coiled-coil region" evidence="1">
    <location>
        <begin position="16"/>
        <end position="75"/>
    </location>
</feature>
<dbReference type="Proteomes" id="UP000632377">
    <property type="component" value="Unassembled WGS sequence"/>
</dbReference>
<keyword evidence="1" id="KW-0175">Coiled coil</keyword>
<evidence type="ECO:0000256" key="1">
    <source>
        <dbReference type="SAM" id="Coils"/>
    </source>
</evidence>
<name>A0ABS1TC58_9CLOT</name>
<dbReference type="RefSeq" id="WP_202749703.1">
    <property type="nucleotide sequence ID" value="NZ_JAESWC010000009.1"/>
</dbReference>
<gene>
    <name evidence="2" type="ORF">JK636_14425</name>
</gene>
<sequence>MDEELKKMLVKILENQEEFKAELRKHTEAITSLDEKIMQRTEALFDGYKINSEKIDELTDKIDDLRFDVNNLGIKTLKSENKILELDRRLAK</sequence>
<comment type="caution">
    <text evidence="2">The sequence shown here is derived from an EMBL/GenBank/DDBJ whole genome shotgun (WGS) entry which is preliminary data.</text>
</comment>
<evidence type="ECO:0000313" key="3">
    <source>
        <dbReference type="Proteomes" id="UP000632377"/>
    </source>
</evidence>
<reference evidence="2 3" key="1">
    <citation type="submission" date="2021-01" db="EMBL/GenBank/DDBJ databases">
        <title>Genome public.</title>
        <authorList>
            <person name="Liu C."/>
            <person name="Sun Q."/>
        </authorList>
    </citation>
    <scope>NUCLEOTIDE SEQUENCE [LARGE SCALE GENOMIC DNA]</scope>
    <source>
        <strain evidence="2 3">YIM B02515</strain>
    </source>
</reference>
<proteinExistence type="predicted"/>
<protein>
    <submittedName>
        <fullName evidence="2">Uncharacterized protein</fullName>
    </submittedName>
</protein>
<dbReference type="EMBL" id="JAESWC010000009">
    <property type="protein sequence ID" value="MBL4936946.1"/>
    <property type="molecule type" value="Genomic_DNA"/>
</dbReference>
<accession>A0ABS1TC58</accession>
<evidence type="ECO:0000313" key="2">
    <source>
        <dbReference type="EMBL" id="MBL4936946.1"/>
    </source>
</evidence>
<keyword evidence="3" id="KW-1185">Reference proteome</keyword>
<organism evidence="2 3">
    <name type="scientific">Clostridium rhizosphaerae</name>
    <dbReference type="NCBI Taxonomy" id="2803861"/>
    <lineage>
        <taxon>Bacteria</taxon>
        <taxon>Bacillati</taxon>
        <taxon>Bacillota</taxon>
        <taxon>Clostridia</taxon>
        <taxon>Eubacteriales</taxon>
        <taxon>Clostridiaceae</taxon>
        <taxon>Clostridium</taxon>
    </lineage>
</organism>